<feature type="transmembrane region" description="Helical" evidence="6">
    <location>
        <begin position="288"/>
        <end position="307"/>
    </location>
</feature>
<sequence length="668" mass="74018">MQSYLTYKRFGRLTEAQFERDRLRAEALERGNKDVYSGNLNLDLVVNRRDGSEELHSSSSSSSSSSSDDTGSSATELHTHDIEKAERGIPNAPSPDSYAEENPYIEKNDADQEEEQDDESGNARPETLDRIATRATAHTTRSFGTRLGYKLTGIEVRELSEQLTRTRTASKTKSSSGKSPHANDTGNAKQGGERETVFVVGYEGSNDHMNPHNWSMWRRGFCTVMIASIGFIVGFASSIDSAALTQAAEDFGVSEVAESLATGLFLVGFGLGALFAGPISETIGRNPVYISTLFIYMIWIMASALAPNLATQLIFRFLAGFFGSTPLTCAGGSISDLWSPMERVYAFPVFANAAFMGPIFGPIVGGFVGQSHLVSWRWCEWITLILSGAILLLITLFQPETFAPILLKWKAAHLRRITGDERFVAEVEIRADPFKTRLLKALYRPFLLITREPIVMLFALYLTVVYIILFTFLDGYTYIFGETYNFSEGLTGLAFLGIAIGLCFATCLVPLIHHWAKKYLEALRAIHGEKAKLPPEKRLWFAMFGAPFIPISLFWMGWTNYPSISPWSGLVASLFFGFGILCIFISTYQYIIDSYEMYAASALASLTLVRYVAAGGMVEVGIPFYENLGVHWTLTVLGGISAVMVPVPYLFYVYGEKVRGWSRFAATN</sequence>
<feature type="compositionally biased region" description="Low complexity" evidence="5">
    <location>
        <begin position="165"/>
        <end position="179"/>
    </location>
</feature>
<evidence type="ECO:0000256" key="5">
    <source>
        <dbReference type="SAM" id="MobiDB-lite"/>
    </source>
</evidence>
<name>A0A4S8R443_9HELO</name>
<feature type="transmembrane region" description="Helical" evidence="6">
    <location>
        <begin position="539"/>
        <end position="558"/>
    </location>
</feature>
<dbReference type="InterPro" id="IPR011701">
    <property type="entry name" value="MFS"/>
</dbReference>
<dbReference type="Gene3D" id="1.20.1250.20">
    <property type="entry name" value="MFS general substrate transporter like domains"/>
    <property type="match status" value="1"/>
</dbReference>
<dbReference type="EMBL" id="PQXL01000110">
    <property type="protein sequence ID" value="THV51452.1"/>
    <property type="molecule type" value="Genomic_DNA"/>
</dbReference>
<feature type="region of interest" description="Disordered" evidence="5">
    <location>
        <begin position="161"/>
        <end position="193"/>
    </location>
</feature>
<dbReference type="Proteomes" id="UP000308671">
    <property type="component" value="Unassembled WGS sequence"/>
</dbReference>
<evidence type="ECO:0000259" key="7">
    <source>
        <dbReference type="PROSITE" id="PS50850"/>
    </source>
</evidence>
<feature type="compositionally biased region" description="Low complexity" evidence="5">
    <location>
        <begin position="57"/>
        <end position="67"/>
    </location>
</feature>
<evidence type="ECO:0000256" key="6">
    <source>
        <dbReference type="SAM" id="Phobius"/>
    </source>
</evidence>
<comment type="caution">
    <text evidence="8">The sequence shown here is derived from an EMBL/GenBank/DDBJ whole genome shotgun (WGS) entry which is preliminary data.</text>
</comment>
<keyword evidence="2 6" id="KW-0812">Transmembrane</keyword>
<keyword evidence="9" id="KW-1185">Reference proteome</keyword>
<dbReference type="CDD" id="cd17323">
    <property type="entry name" value="MFS_Tpo1_MDR_like"/>
    <property type="match status" value="1"/>
</dbReference>
<evidence type="ECO:0000256" key="2">
    <source>
        <dbReference type="ARBA" id="ARBA00022692"/>
    </source>
</evidence>
<dbReference type="AlphaFoldDB" id="A0A4S8R443"/>
<feature type="transmembrane region" description="Helical" evidence="6">
    <location>
        <begin position="493"/>
        <end position="512"/>
    </location>
</feature>
<feature type="transmembrane region" description="Helical" evidence="6">
    <location>
        <begin position="597"/>
        <end position="618"/>
    </location>
</feature>
<comment type="subcellular location">
    <subcellularLocation>
        <location evidence="1">Membrane</location>
        <topology evidence="1">Multi-pass membrane protein</topology>
    </subcellularLocation>
</comment>
<dbReference type="GO" id="GO:0005886">
    <property type="term" value="C:plasma membrane"/>
    <property type="evidence" value="ECO:0007669"/>
    <property type="project" value="TreeGrafter"/>
</dbReference>
<reference evidence="8 9" key="1">
    <citation type="submission" date="2017-12" db="EMBL/GenBank/DDBJ databases">
        <title>Comparative genomics of Botrytis spp.</title>
        <authorList>
            <person name="Valero-Jimenez C.A."/>
            <person name="Tapia P."/>
            <person name="Veloso J."/>
            <person name="Silva-Moreno E."/>
            <person name="Staats M."/>
            <person name="Valdes J.H."/>
            <person name="Van Kan J.A.L."/>
        </authorList>
    </citation>
    <scope>NUCLEOTIDE SEQUENCE [LARGE SCALE GENOMIC DNA]</scope>
    <source>
        <strain evidence="8 9">MUCL435</strain>
    </source>
</reference>
<gene>
    <name evidence="8" type="ORF">BGAL_0110g00110</name>
</gene>
<protein>
    <recommendedName>
        <fullName evidence="7">Major facilitator superfamily (MFS) profile domain-containing protein</fullName>
    </recommendedName>
</protein>
<dbReference type="GO" id="GO:0022857">
    <property type="term" value="F:transmembrane transporter activity"/>
    <property type="evidence" value="ECO:0007669"/>
    <property type="project" value="InterPro"/>
</dbReference>
<dbReference type="InterPro" id="IPR020846">
    <property type="entry name" value="MFS_dom"/>
</dbReference>
<dbReference type="PANTHER" id="PTHR23502:SF47">
    <property type="entry name" value="MAJOR FACILITATOR SUPERFAMILY (MFS) PROFILE DOMAIN-CONTAINING PROTEIN-RELATED"/>
    <property type="match status" value="1"/>
</dbReference>
<dbReference type="InterPro" id="IPR036259">
    <property type="entry name" value="MFS_trans_sf"/>
</dbReference>
<evidence type="ECO:0000256" key="4">
    <source>
        <dbReference type="ARBA" id="ARBA00023136"/>
    </source>
</evidence>
<dbReference type="Pfam" id="PF07690">
    <property type="entry name" value="MFS_1"/>
    <property type="match status" value="1"/>
</dbReference>
<feature type="domain" description="Major facilitator superfamily (MFS) profile" evidence="7">
    <location>
        <begin position="222"/>
        <end position="656"/>
    </location>
</feature>
<feature type="region of interest" description="Disordered" evidence="5">
    <location>
        <begin position="51"/>
        <end position="139"/>
    </location>
</feature>
<evidence type="ECO:0000313" key="8">
    <source>
        <dbReference type="EMBL" id="THV51452.1"/>
    </source>
</evidence>
<feature type="transmembrane region" description="Helical" evidence="6">
    <location>
        <begin position="259"/>
        <end position="276"/>
    </location>
</feature>
<dbReference type="PROSITE" id="PS50850">
    <property type="entry name" value="MFS"/>
    <property type="match status" value="1"/>
</dbReference>
<feature type="transmembrane region" description="Helical" evidence="6">
    <location>
        <begin position="381"/>
        <end position="407"/>
    </location>
</feature>
<feature type="transmembrane region" description="Helical" evidence="6">
    <location>
        <begin position="313"/>
        <end position="332"/>
    </location>
</feature>
<evidence type="ECO:0000313" key="9">
    <source>
        <dbReference type="Proteomes" id="UP000308671"/>
    </source>
</evidence>
<evidence type="ECO:0000256" key="3">
    <source>
        <dbReference type="ARBA" id="ARBA00022989"/>
    </source>
</evidence>
<keyword evidence="3 6" id="KW-1133">Transmembrane helix</keyword>
<feature type="compositionally biased region" description="Acidic residues" evidence="5">
    <location>
        <begin position="111"/>
        <end position="120"/>
    </location>
</feature>
<keyword evidence="4 6" id="KW-0472">Membrane</keyword>
<feature type="compositionally biased region" description="Basic and acidic residues" evidence="5">
    <location>
        <begin position="77"/>
        <end position="87"/>
    </location>
</feature>
<proteinExistence type="predicted"/>
<dbReference type="FunFam" id="1.20.1250.20:FF:000011">
    <property type="entry name" value="MFS multidrug transporter, putative"/>
    <property type="match status" value="1"/>
</dbReference>
<feature type="transmembrane region" description="Helical" evidence="6">
    <location>
        <begin position="564"/>
        <end position="585"/>
    </location>
</feature>
<organism evidence="8 9">
    <name type="scientific">Botrytis galanthina</name>
    <dbReference type="NCBI Taxonomy" id="278940"/>
    <lineage>
        <taxon>Eukaryota</taxon>
        <taxon>Fungi</taxon>
        <taxon>Dikarya</taxon>
        <taxon>Ascomycota</taxon>
        <taxon>Pezizomycotina</taxon>
        <taxon>Leotiomycetes</taxon>
        <taxon>Helotiales</taxon>
        <taxon>Sclerotiniaceae</taxon>
        <taxon>Botrytis</taxon>
    </lineage>
</organism>
<dbReference type="SUPFAM" id="SSF103473">
    <property type="entry name" value="MFS general substrate transporter"/>
    <property type="match status" value="1"/>
</dbReference>
<evidence type="ECO:0000256" key="1">
    <source>
        <dbReference type="ARBA" id="ARBA00004141"/>
    </source>
</evidence>
<feature type="transmembrane region" description="Helical" evidence="6">
    <location>
        <begin position="344"/>
        <end position="369"/>
    </location>
</feature>
<feature type="transmembrane region" description="Helical" evidence="6">
    <location>
        <begin position="220"/>
        <end position="239"/>
    </location>
</feature>
<feature type="transmembrane region" description="Helical" evidence="6">
    <location>
        <begin position="630"/>
        <end position="654"/>
    </location>
</feature>
<dbReference type="PANTHER" id="PTHR23502">
    <property type="entry name" value="MAJOR FACILITATOR SUPERFAMILY"/>
    <property type="match status" value="1"/>
</dbReference>
<accession>A0A4S8R443</accession>
<feature type="transmembrane region" description="Helical" evidence="6">
    <location>
        <begin position="454"/>
        <end position="473"/>
    </location>
</feature>
<dbReference type="OrthoDB" id="3936150at2759"/>